<dbReference type="HOGENOM" id="CLU_428816_0_0_0"/>
<dbReference type="STRING" id="234267.Acid_4826"/>
<gene>
    <name evidence="1" type="ordered locus">Acid_4826</name>
</gene>
<dbReference type="PANTHER" id="PTHR13318">
    <property type="entry name" value="PARTNER OF PAIRED, ISOFORM B-RELATED"/>
    <property type="match status" value="1"/>
</dbReference>
<organism evidence="1">
    <name type="scientific">Solibacter usitatus (strain Ellin6076)</name>
    <dbReference type="NCBI Taxonomy" id="234267"/>
    <lineage>
        <taxon>Bacteria</taxon>
        <taxon>Pseudomonadati</taxon>
        <taxon>Acidobacteriota</taxon>
        <taxon>Terriglobia</taxon>
        <taxon>Bryobacterales</taxon>
        <taxon>Solibacteraceae</taxon>
        <taxon>Candidatus Solibacter</taxon>
    </lineage>
</organism>
<dbReference type="GO" id="GO:0031146">
    <property type="term" value="P:SCF-dependent proteasomal ubiquitin-dependent protein catabolic process"/>
    <property type="evidence" value="ECO:0007669"/>
    <property type="project" value="TreeGrafter"/>
</dbReference>
<dbReference type="InterPro" id="IPR032675">
    <property type="entry name" value="LRR_dom_sf"/>
</dbReference>
<protein>
    <recommendedName>
        <fullName evidence="2">Leucine Rich repeats (2 copies)</fullName>
    </recommendedName>
</protein>
<dbReference type="GO" id="GO:0019005">
    <property type="term" value="C:SCF ubiquitin ligase complex"/>
    <property type="evidence" value="ECO:0007669"/>
    <property type="project" value="TreeGrafter"/>
</dbReference>
<proteinExistence type="predicted"/>
<dbReference type="KEGG" id="sus:Acid_4826"/>
<sequence>MSETPTPLPANASLEQLQKQAKERVRALRAAGDSGAMLADAQFAIAREHGFATWAKLKQHIQSLRPPGIEPFERLATDLAAAYTSGDERIVRAINAASGTSFPTDFHDPEKVRQRMPAWYASETRSPELAILDARQMVAHAYGFENWTAFAASLTQPAADPRSAPVFLHTRPPFYSIDWRENRLTARGPQTRKDWDEIFAIVEEYGISRLEAGGITDDAMKGLAELECVTHLNVGGSQGLTDEGAQELRRMPQLLDLEIGGWHTKLTDRAFEPLRQLTRLRQFKSCWTQGFNDAAAAHLTPCECLETVNVIGSTAGDGLIRALDGKAALRFLDTGRGVTDAGIPDLHRIPAFAKWLGGEIEVGLMGAAKLPNRLMIDGEFTDTGLAALEGLEGVAALSFFGHSNAFTAAGLEPLRRLPRLEVFGIDGDQCGDEAMRQIAAIPRLRQLQAQGAIAGDSGWEALSRSQTLEYIWGRECPNFASRGFIALARLPSLRGMGISCKLVDDGALAALPGFPRLRQFVSIDVSDHGFRHVGRCENLEVLYCMYCRDTGDAATEDIGGLRKLRTYYAGMTQITDRSLEILGGMKACEKLEFWQCMAITDAGVARLASLPRLREIGIHQSPKVSRKITQLFREGVRVDYSG</sequence>
<name>Q01X30_SOLUE</name>
<dbReference type="EMBL" id="CP000473">
    <property type="protein sequence ID" value="ABJ85785.1"/>
    <property type="molecule type" value="Genomic_DNA"/>
</dbReference>
<dbReference type="AlphaFoldDB" id="Q01X30"/>
<evidence type="ECO:0008006" key="2">
    <source>
        <dbReference type="Google" id="ProtNLM"/>
    </source>
</evidence>
<dbReference type="SUPFAM" id="SSF52047">
    <property type="entry name" value="RNI-like"/>
    <property type="match status" value="1"/>
</dbReference>
<evidence type="ECO:0000313" key="1">
    <source>
        <dbReference type="EMBL" id="ABJ85785.1"/>
    </source>
</evidence>
<dbReference type="Gene3D" id="3.80.10.10">
    <property type="entry name" value="Ribonuclease Inhibitor"/>
    <property type="match status" value="3"/>
</dbReference>
<dbReference type="OrthoDB" id="127436at2"/>
<dbReference type="eggNOG" id="COG4886">
    <property type="taxonomic scope" value="Bacteria"/>
</dbReference>
<dbReference type="InParanoid" id="Q01X30"/>
<reference evidence="1" key="1">
    <citation type="submission" date="2006-10" db="EMBL/GenBank/DDBJ databases">
        <title>Complete sequence of Solibacter usitatus Ellin6076.</title>
        <authorList>
            <consortium name="US DOE Joint Genome Institute"/>
            <person name="Copeland A."/>
            <person name="Lucas S."/>
            <person name="Lapidus A."/>
            <person name="Barry K."/>
            <person name="Detter J.C."/>
            <person name="Glavina del Rio T."/>
            <person name="Hammon N."/>
            <person name="Israni S."/>
            <person name="Dalin E."/>
            <person name="Tice H."/>
            <person name="Pitluck S."/>
            <person name="Thompson L.S."/>
            <person name="Brettin T."/>
            <person name="Bruce D."/>
            <person name="Han C."/>
            <person name="Tapia R."/>
            <person name="Gilna P."/>
            <person name="Schmutz J."/>
            <person name="Larimer F."/>
            <person name="Land M."/>
            <person name="Hauser L."/>
            <person name="Kyrpides N."/>
            <person name="Mikhailova N."/>
            <person name="Janssen P.H."/>
            <person name="Kuske C.R."/>
            <person name="Richardson P."/>
        </authorList>
    </citation>
    <scope>NUCLEOTIDE SEQUENCE</scope>
    <source>
        <strain evidence="1">Ellin6076</strain>
    </source>
</reference>
<accession>Q01X30</accession>